<keyword evidence="1" id="KW-1133">Transmembrane helix</keyword>
<organism evidence="2 3">
    <name type="scientific">Candidatus Ichthyocystis hellenicum</name>
    <dbReference type="NCBI Taxonomy" id="1561003"/>
    <lineage>
        <taxon>Bacteria</taxon>
        <taxon>Pseudomonadati</taxon>
        <taxon>Pseudomonadota</taxon>
        <taxon>Betaproteobacteria</taxon>
        <taxon>Burkholderiales</taxon>
        <taxon>Candidatus Ichthyocystis</taxon>
    </lineage>
</organism>
<feature type="transmembrane region" description="Helical" evidence="1">
    <location>
        <begin position="267"/>
        <end position="287"/>
    </location>
</feature>
<evidence type="ECO:0000313" key="3">
    <source>
        <dbReference type="Proteomes" id="UP000198651"/>
    </source>
</evidence>
<sequence length="466" mass="51864">MRNVGFHTCSDLYLENGLDIYCDELDSYDELEIVGEPEVSAKFTTKEVMGLSFLMDFVDVRKYTGSILSVLVFLNLIAPAYSDSYITDDQTNSVICALLAIEQKFANSTANNPSIFNALNLTPADLLIRERIVDIVSTVDQSNWRKELTNLSEYWLSKLGYISVLYHNDISSMLENGSVDTAYCPSLYDYLKYITDVVMIKSTTSKPGLSPTTTITTINPYLSSTITASTHLSSAITTSTNLSSAITTHSTVTTVDDSRFLGASNTLFLLTYIFLAFFLGLLFLFFFKSNNEKIVNFRKLLGGKIGTALGFRGLADDSCTRYYRNDVDKFVESGVEGEVGDECSEIDSNISGLLFNEYNQEGGELSLKGSRDILVQAQVHVVEEEGLLLGASNGIDVSKEEDPECYSSHPVYGSHQEYAKSGYVIPRMYLVDEKIVEELTTYGIDTRVEYSTIIDYIELTCRERDG</sequence>
<evidence type="ECO:0000256" key="1">
    <source>
        <dbReference type="SAM" id="Phobius"/>
    </source>
</evidence>
<dbReference type="Proteomes" id="UP000198651">
    <property type="component" value="Chromosome I"/>
</dbReference>
<reference evidence="3" key="1">
    <citation type="submission" date="2015-11" db="EMBL/GenBank/DDBJ databases">
        <authorList>
            <person name="Seth-Smith H.M.B."/>
        </authorList>
    </citation>
    <scope>NUCLEOTIDE SEQUENCE [LARGE SCALE GENOMIC DNA]</scope>
    <source>
        <strain evidence="3">2013Ark11</strain>
    </source>
</reference>
<dbReference type="RefSeq" id="WP_092343875.1">
    <property type="nucleotide sequence ID" value="NZ_LN906597.1"/>
</dbReference>
<keyword evidence="3" id="KW-1185">Reference proteome</keyword>
<name>A0A0S4M291_9BURK</name>
<keyword evidence="1" id="KW-0812">Transmembrane</keyword>
<dbReference type="EMBL" id="LN906597">
    <property type="protein sequence ID" value="CUT17881.1"/>
    <property type="molecule type" value="Genomic_DNA"/>
</dbReference>
<protein>
    <submittedName>
        <fullName evidence="2">Putative membrane protein</fullName>
    </submittedName>
</protein>
<accession>A0A0S4M291</accession>
<dbReference type="AlphaFoldDB" id="A0A0S4M291"/>
<proteinExistence type="predicted"/>
<gene>
    <name evidence="2" type="ORF">Ark11_1065</name>
</gene>
<evidence type="ECO:0000313" key="2">
    <source>
        <dbReference type="EMBL" id="CUT17881.1"/>
    </source>
</evidence>
<keyword evidence="1" id="KW-0472">Membrane</keyword>